<dbReference type="InterPro" id="IPR018959">
    <property type="entry name" value="DUF1989"/>
</dbReference>
<evidence type="ECO:0000313" key="2">
    <source>
        <dbReference type="EMBL" id="SEC36901.1"/>
    </source>
</evidence>
<dbReference type="OrthoDB" id="9800828at2"/>
<protein>
    <recommendedName>
        <fullName evidence="1">DUF1989 domain-containing protein</fullName>
    </recommendedName>
</protein>
<dbReference type="RefSeq" id="WP_092115082.1">
    <property type="nucleotide sequence ID" value="NZ_FNTH01000001.1"/>
</dbReference>
<reference evidence="2 3" key="1">
    <citation type="submission" date="2016-10" db="EMBL/GenBank/DDBJ databases">
        <authorList>
            <person name="de Groot N.N."/>
        </authorList>
    </citation>
    <scope>NUCLEOTIDE SEQUENCE [LARGE SCALE GENOMIC DNA]</scope>
    <source>
        <strain evidence="2 3">MT12</strain>
    </source>
</reference>
<dbReference type="PANTHER" id="PTHR31527">
    <property type="entry name" value="RE64534P"/>
    <property type="match status" value="1"/>
</dbReference>
<dbReference type="AlphaFoldDB" id="A0A1H4RZ84"/>
<evidence type="ECO:0000313" key="3">
    <source>
        <dbReference type="Proteomes" id="UP000198992"/>
    </source>
</evidence>
<dbReference type="PANTHER" id="PTHR31527:SF0">
    <property type="entry name" value="RE64534P"/>
    <property type="match status" value="1"/>
</dbReference>
<sequence>MTAATIDLTRARLIPARNGVAARLDAGETVMVVNTHGKQVVDTWAFNARDTSEFMSMEHSRASMLRLIPRVGDTLTTNRRRAILTFVADTTPGIHDTLIAACDIHRYRQLGAAGHHDNCTQNLAHALEAIGLSAAVTPAPLNLFMNVPVTDGGQLDFKSPVSEAGQYVALRAEMDLVIVFSACPQDMVPVNDMRPTDAHFLIA</sequence>
<name>A0A1H4RZ84_9BRAD</name>
<feature type="domain" description="DUF1989" evidence="1">
    <location>
        <begin position="14"/>
        <end position="177"/>
    </location>
</feature>
<evidence type="ECO:0000259" key="1">
    <source>
        <dbReference type="Pfam" id="PF09347"/>
    </source>
</evidence>
<gene>
    <name evidence="2" type="ORF">SAMN05444164_1669</name>
</gene>
<organism evidence="2 3">
    <name type="scientific">Bradyrhizobium erythrophlei</name>
    <dbReference type="NCBI Taxonomy" id="1437360"/>
    <lineage>
        <taxon>Bacteria</taxon>
        <taxon>Pseudomonadati</taxon>
        <taxon>Pseudomonadota</taxon>
        <taxon>Alphaproteobacteria</taxon>
        <taxon>Hyphomicrobiales</taxon>
        <taxon>Nitrobacteraceae</taxon>
        <taxon>Bradyrhizobium</taxon>
    </lineage>
</organism>
<dbReference type="Pfam" id="PF09347">
    <property type="entry name" value="DUF1989"/>
    <property type="match status" value="1"/>
</dbReference>
<dbReference type="EMBL" id="FNTH01000001">
    <property type="protein sequence ID" value="SEC36901.1"/>
    <property type="molecule type" value="Genomic_DNA"/>
</dbReference>
<accession>A0A1H4RZ84</accession>
<dbReference type="Proteomes" id="UP000198992">
    <property type="component" value="Unassembled WGS sequence"/>
</dbReference>
<proteinExistence type="predicted"/>